<organism evidence="1 2">
    <name type="scientific">Halobacillus andaensis</name>
    <dbReference type="NCBI Taxonomy" id="1176239"/>
    <lineage>
        <taxon>Bacteria</taxon>
        <taxon>Bacillati</taxon>
        <taxon>Bacillota</taxon>
        <taxon>Bacilli</taxon>
        <taxon>Bacillales</taxon>
        <taxon>Bacillaceae</taxon>
        <taxon>Halobacillus</taxon>
    </lineage>
</organism>
<dbReference type="SUPFAM" id="SSF140500">
    <property type="entry name" value="BAS1536-like"/>
    <property type="match status" value="1"/>
</dbReference>
<dbReference type="RefSeq" id="WP_229735393.1">
    <property type="nucleotide sequence ID" value="NZ_BMEL01000004.1"/>
</dbReference>
<sequence length="54" mass="6524">MKKKQELEMQIEQVRLKMYHHYNNDPDDPNILNISKELDHLLNQLSNFNTEQGK</sequence>
<evidence type="ECO:0008006" key="3">
    <source>
        <dbReference type="Google" id="ProtNLM"/>
    </source>
</evidence>
<keyword evidence="2" id="KW-1185">Reference proteome</keyword>
<gene>
    <name evidence="1" type="ORF">GCM10010954_32400</name>
</gene>
<dbReference type="InterPro" id="IPR018540">
    <property type="entry name" value="Spo0E-like"/>
</dbReference>
<reference evidence="1" key="2">
    <citation type="submission" date="2020-09" db="EMBL/GenBank/DDBJ databases">
        <authorList>
            <person name="Sun Q."/>
            <person name="Zhou Y."/>
        </authorList>
    </citation>
    <scope>NUCLEOTIDE SEQUENCE</scope>
    <source>
        <strain evidence="1">CGMCC 1.12153</strain>
    </source>
</reference>
<dbReference type="Proteomes" id="UP000660110">
    <property type="component" value="Unassembled WGS sequence"/>
</dbReference>
<dbReference type="GO" id="GO:0043937">
    <property type="term" value="P:regulation of sporulation"/>
    <property type="evidence" value="ECO:0007669"/>
    <property type="project" value="InterPro"/>
</dbReference>
<name>A0A917BAB2_HALAA</name>
<comment type="caution">
    <text evidence="1">The sequence shown here is derived from an EMBL/GenBank/DDBJ whole genome shotgun (WGS) entry which is preliminary data.</text>
</comment>
<protein>
    <recommendedName>
        <fullName evidence="3">Spo0E like sporulation regulatory protein</fullName>
    </recommendedName>
</protein>
<proteinExistence type="predicted"/>
<dbReference type="GO" id="GO:0046983">
    <property type="term" value="F:protein dimerization activity"/>
    <property type="evidence" value="ECO:0007669"/>
    <property type="project" value="InterPro"/>
</dbReference>
<accession>A0A917BAB2</accession>
<dbReference type="InterPro" id="IPR037208">
    <property type="entry name" value="Spo0E-like_sf"/>
</dbReference>
<dbReference type="EMBL" id="BMEL01000004">
    <property type="protein sequence ID" value="GGF30767.1"/>
    <property type="molecule type" value="Genomic_DNA"/>
</dbReference>
<dbReference type="AlphaFoldDB" id="A0A917BAB2"/>
<reference evidence="1" key="1">
    <citation type="journal article" date="2014" name="Int. J. Syst. Evol. Microbiol.">
        <title>Complete genome sequence of Corynebacterium casei LMG S-19264T (=DSM 44701T), isolated from a smear-ripened cheese.</title>
        <authorList>
            <consortium name="US DOE Joint Genome Institute (JGI-PGF)"/>
            <person name="Walter F."/>
            <person name="Albersmeier A."/>
            <person name="Kalinowski J."/>
            <person name="Ruckert C."/>
        </authorList>
    </citation>
    <scope>NUCLEOTIDE SEQUENCE</scope>
    <source>
        <strain evidence="1">CGMCC 1.12153</strain>
    </source>
</reference>
<dbReference type="Gene3D" id="4.10.280.10">
    <property type="entry name" value="Helix-loop-helix DNA-binding domain"/>
    <property type="match status" value="1"/>
</dbReference>
<dbReference type="Pfam" id="PF09388">
    <property type="entry name" value="SpoOE-like"/>
    <property type="match status" value="1"/>
</dbReference>
<dbReference type="InterPro" id="IPR036638">
    <property type="entry name" value="HLH_DNA-bd_sf"/>
</dbReference>
<evidence type="ECO:0000313" key="2">
    <source>
        <dbReference type="Proteomes" id="UP000660110"/>
    </source>
</evidence>
<evidence type="ECO:0000313" key="1">
    <source>
        <dbReference type="EMBL" id="GGF30767.1"/>
    </source>
</evidence>